<evidence type="ECO:0000313" key="2">
    <source>
        <dbReference type="EMBL" id="RKF84390.1"/>
    </source>
</evidence>
<feature type="compositionally biased region" description="Low complexity" evidence="1">
    <location>
        <begin position="22"/>
        <end position="31"/>
    </location>
</feature>
<feature type="region of interest" description="Disordered" evidence="1">
    <location>
        <begin position="1"/>
        <end position="44"/>
    </location>
</feature>
<gene>
    <name evidence="2" type="ORF">GcM1_092003</name>
</gene>
<reference evidence="2 3" key="1">
    <citation type="journal article" date="2018" name="BMC Genomics">
        <title>Comparative genome analyses reveal sequence features reflecting distinct modes of host-adaptation between dicot and monocot powdery mildew.</title>
        <authorList>
            <person name="Wu Y."/>
            <person name="Ma X."/>
            <person name="Pan Z."/>
            <person name="Kale S.D."/>
            <person name="Song Y."/>
            <person name="King H."/>
            <person name="Zhang Q."/>
            <person name="Presley C."/>
            <person name="Deng X."/>
            <person name="Wei C.I."/>
            <person name="Xiao S."/>
        </authorList>
    </citation>
    <scope>NUCLEOTIDE SEQUENCE [LARGE SCALE GENOMIC DNA]</scope>
    <source>
        <strain evidence="2">UMSG1</strain>
    </source>
</reference>
<evidence type="ECO:0000313" key="3">
    <source>
        <dbReference type="Proteomes" id="UP000285326"/>
    </source>
</evidence>
<evidence type="ECO:0000256" key="1">
    <source>
        <dbReference type="SAM" id="MobiDB-lite"/>
    </source>
</evidence>
<comment type="caution">
    <text evidence="2">The sequence shown here is derived from an EMBL/GenBank/DDBJ whole genome shotgun (WGS) entry which is preliminary data.</text>
</comment>
<name>A0A420JC69_9PEZI</name>
<feature type="compositionally biased region" description="Low complexity" evidence="1">
    <location>
        <begin position="85"/>
        <end position="96"/>
    </location>
</feature>
<dbReference type="Proteomes" id="UP000285326">
    <property type="component" value="Unassembled WGS sequence"/>
</dbReference>
<proteinExistence type="predicted"/>
<feature type="region of interest" description="Disordered" evidence="1">
    <location>
        <begin position="85"/>
        <end position="115"/>
    </location>
</feature>
<accession>A0A420JC69</accession>
<protein>
    <submittedName>
        <fullName evidence="2">Uncharacterized protein</fullName>
    </submittedName>
</protein>
<sequence>MENIIPDPSRLSPRKGKQAAQVESPTLSSPSQSPPPFETPVPHSYRKIPLKIPENLAKDHIALVIKEQMTAVFENFSLQHNNLLQQQNQQHQQQLQKIESEHHNRQLPIQQLQQN</sequence>
<dbReference type="EMBL" id="MCBS01009232">
    <property type="protein sequence ID" value="RKF84390.1"/>
    <property type="molecule type" value="Genomic_DNA"/>
</dbReference>
<organism evidence="2 3">
    <name type="scientific">Golovinomyces cichoracearum</name>
    <dbReference type="NCBI Taxonomy" id="62708"/>
    <lineage>
        <taxon>Eukaryota</taxon>
        <taxon>Fungi</taxon>
        <taxon>Dikarya</taxon>
        <taxon>Ascomycota</taxon>
        <taxon>Pezizomycotina</taxon>
        <taxon>Leotiomycetes</taxon>
        <taxon>Erysiphales</taxon>
        <taxon>Erysiphaceae</taxon>
        <taxon>Golovinomyces</taxon>
    </lineage>
</organism>
<dbReference type="AlphaFoldDB" id="A0A420JC69"/>